<evidence type="ECO:0000313" key="12">
    <source>
        <dbReference type="Proteomes" id="UP001165542"/>
    </source>
</evidence>
<comment type="subcellular location">
    <subcellularLocation>
        <location evidence="1 9">Cell inner membrane</location>
        <topology evidence="1 9">Multi-pass membrane protein</topology>
    </subcellularLocation>
</comment>
<comment type="function">
    <text evidence="9">Part of the tripartite ATP-independent periplasmic (TRAP) transport system.</text>
</comment>
<evidence type="ECO:0000259" key="10">
    <source>
        <dbReference type="Pfam" id="PF04290"/>
    </source>
</evidence>
<name>A0ABT2EDG3_9GAMM</name>
<proteinExistence type="inferred from homology"/>
<dbReference type="PANTHER" id="PTHR35011:SF2">
    <property type="entry name" value="2,3-DIKETO-L-GULONATE TRAP TRANSPORTER SMALL PERMEASE PROTEIN YIAM"/>
    <property type="match status" value="1"/>
</dbReference>
<feature type="transmembrane region" description="Helical" evidence="9">
    <location>
        <begin position="125"/>
        <end position="143"/>
    </location>
</feature>
<feature type="transmembrane region" description="Helical" evidence="9">
    <location>
        <begin position="12"/>
        <end position="35"/>
    </location>
</feature>
<evidence type="ECO:0000256" key="9">
    <source>
        <dbReference type="RuleBase" id="RU369079"/>
    </source>
</evidence>
<protein>
    <recommendedName>
        <fullName evidence="9">TRAP transporter small permease protein</fullName>
    </recommendedName>
</protein>
<feature type="transmembrane region" description="Helical" evidence="9">
    <location>
        <begin position="85"/>
        <end position="105"/>
    </location>
</feature>
<dbReference type="InterPro" id="IPR055348">
    <property type="entry name" value="DctQ"/>
</dbReference>
<gene>
    <name evidence="11" type="ORF">LLY24_09825</name>
</gene>
<comment type="caution">
    <text evidence="11">The sequence shown here is derived from an EMBL/GenBank/DDBJ whole genome shotgun (WGS) entry which is preliminary data.</text>
</comment>
<comment type="subunit">
    <text evidence="9">The complex comprises the extracytoplasmic solute receptor protein and the two transmembrane proteins.</text>
</comment>
<dbReference type="InterPro" id="IPR007387">
    <property type="entry name" value="TRAP_DctQ"/>
</dbReference>
<evidence type="ECO:0000256" key="2">
    <source>
        <dbReference type="ARBA" id="ARBA00022448"/>
    </source>
</evidence>
<organism evidence="11 12">
    <name type="scientific">Halomonas dongshanensis</name>
    <dbReference type="NCBI Taxonomy" id="2890835"/>
    <lineage>
        <taxon>Bacteria</taxon>
        <taxon>Pseudomonadati</taxon>
        <taxon>Pseudomonadota</taxon>
        <taxon>Gammaproteobacteria</taxon>
        <taxon>Oceanospirillales</taxon>
        <taxon>Halomonadaceae</taxon>
        <taxon>Halomonas</taxon>
    </lineage>
</organism>
<feature type="transmembrane region" description="Helical" evidence="9">
    <location>
        <begin position="47"/>
        <end position="64"/>
    </location>
</feature>
<keyword evidence="2 9" id="KW-0813">Transport</keyword>
<keyword evidence="7 9" id="KW-0472">Membrane</keyword>
<evidence type="ECO:0000256" key="7">
    <source>
        <dbReference type="ARBA" id="ARBA00023136"/>
    </source>
</evidence>
<evidence type="ECO:0000256" key="8">
    <source>
        <dbReference type="ARBA" id="ARBA00038436"/>
    </source>
</evidence>
<sequence>MKVMKWFDEYAEISVCVVLMSAMTVLLAVQVFMRYVVGASLSWSEEIARYLFIWLIYLGISYGAREMRHIKIDAALDLFPRLLRPAIVIVGDLLFLAFALYVVWTSWSVIERQMLLGQTSPAINLPMWIVYAAPFVGFTITAIRQIQTILWRLRNPGVAQKGGDLI</sequence>
<keyword evidence="3" id="KW-1003">Cell membrane</keyword>
<comment type="similarity">
    <text evidence="8 9">Belongs to the TRAP transporter small permease family.</text>
</comment>
<keyword evidence="6 9" id="KW-1133">Transmembrane helix</keyword>
<evidence type="ECO:0000256" key="3">
    <source>
        <dbReference type="ARBA" id="ARBA00022475"/>
    </source>
</evidence>
<dbReference type="Pfam" id="PF04290">
    <property type="entry name" value="DctQ"/>
    <property type="match status" value="1"/>
</dbReference>
<evidence type="ECO:0000256" key="4">
    <source>
        <dbReference type="ARBA" id="ARBA00022519"/>
    </source>
</evidence>
<reference evidence="11" key="1">
    <citation type="submission" date="2021-11" db="EMBL/GenBank/DDBJ databases">
        <title>Halomonas sp., isolated from a coastal aquaculture zone in Dongshan Bay.</title>
        <authorList>
            <person name="Lin W."/>
        </authorList>
    </citation>
    <scope>NUCLEOTIDE SEQUENCE</scope>
    <source>
        <strain evidence="11">Yzlin-01</strain>
    </source>
</reference>
<keyword evidence="4 9" id="KW-0997">Cell inner membrane</keyword>
<evidence type="ECO:0000256" key="6">
    <source>
        <dbReference type="ARBA" id="ARBA00022989"/>
    </source>
</evidence>
<feature type="domain" description="Tripartite ATP-independent periplasmic transporters DctQ component" evidence="10">
    <location>
        <begin position="23"/>
        <end position="154"/>
    </location>
</feature>
<dbReference type="RefSeq" id="WP_259036121.1">
    <property type="nucleotide sequence ID" value="NZ_JAJISC010000004.1"/>
</dbReference>
<keyword evidence="12" id="KW-1185">Reference proteome</keyword>
<accession>A0ABT2EDG3</accession>
<keyword evidence="5 9" id="KW-0812">Transmembrane</keyword>
<evidence type="ECO:0000256" key="1">
    <source>
        <dbReference type="ARBA" id="ARBA00004429"/>
    </source>
</evidence>
<dbReference type="Proteomes" id="UP001165542">
    <property type="component" value="Unassembled WGS sequence"/>
</dbReference>
<evidence type="ECO:0000313" key="11">
    <source>
        <dbReference type="EMBL" id="MCS2609612.1"/>
    </source>
</evidence>
<evidence type="ECO:0000256" key="5">
    <source>
        <dbReference type="ARBA" id="ARBA00022692"/>
    </source>
</evidence>
<dbReference type="EMBL" id="JAJISC010000004">
    <property type="protein sequence ID" value="MCS2609612.1"/>
    <property type="molecule type" value="Genomic_DNA"/>
</dbReference>
<dbReference type="PANTHER" id="PTHR35011">
    <property type="entry name" value="2,3-DIKETO-L-GULONATE TRAP TRANSPORTER SMALL PERMEASE PROTEIN YIAM"/>
    <property type="match status" value="1"/>
</dbReference>